<gene>
    <name evidence="2" type="ORF">MFMK1_001490</name>
</gene>
<sequence length="122" mass="13291">MYNSLQGLIISGIFALMLLALVFSGTSIPFISEYWNATIILLVLGLFMCTFGAMGYILAKSTFSPITLVGSFLGVLALVIGALSFFNKTIPFLHGERQAFIAIAVIILLKVILARIQLYVIK</sequence>
<protein>
    <submittedName>
        <fullName evidence="2">Uncharacterized protein</fullName>
    </submittedName>
</protein>
<evidence type="ECO:0000313" key="3">
    <source>
        <dbReference type="Proteomes" id="UP001329915"/>
    </source>
</evidence>
<dbReference type="Proteomes" id="UP001329915">
    <property type="component" value="Chromosome"/>
</dbReference>
<feature type="transmembrane region" description="Helical" evidence="1">
    <location>
        <begin position="66"/>
        <end position="86"/>
    </location>
</feature>
<keyword evidence="1" id="KW-0812">Transmembrane</keyword>
<keyword evidence="1" id="KW-1133">Transmembrane helix</keyword>
<dbReference type="KEGG" id="dbc:MFMK1_001490"/>
<name>A0AAU0UNC3_9FIRM</name>
<feature type="transmembrane region" description="Helical" evidence="1">
    <location>
        <begin position="98"/>
        <end position="121"/>
    </location>
</feature>
<dbReference type="AlphaFoldDB" id="A0AAU0UNC3"/>
<feature type="transmembrane region" description="Helical" evidence="1">
    <location>
        <begin position="34"/>
        <end position="59"/>
    </location>
</feature>
<reference evidence="2 3" key="1">
    <citation type="submission" date="2023-04" db="EMBL/GenBank/DDBJ databases">
        <authorList>
            <person name="Hsu D."/>
        </authorList>
    </citation>
    <scope>NUCLEOTIDE SEQUENCE [LARGE SCALE GENOMIC DNA]</scope>
    <source>
        <strain evidence="2 3">MK1</strain>
    </source>
</reference>
<organism evidence="2 3">
    <name type="scientific">Metallumcola ferriviriculae</name>
    <dbReference type="NCBI Taxonomy" id="3039180"/>
    <lineage>
        <taxon>Bacteria</taxon>
        <taxon>Bacillati</taxon>
        <taxon>Bacillota</taxon>
        <taxon>Clostridia</taxon>
        <taxon>Neomoorellales</taxon>
        <taxon>Desulfitibacteraceae</taxon>
        <taxon>Metallumcola</taxon>
    </lineage>
</organism>
<keyword evidence="3" id="KW-1185">Reference proteome</keyword>
<evidence type="ECO:0000313" key="2">
    <source>
        <dbReference type="EMBL" id="WRO21680.1"/>
    </source>
</evidence>
<proteinExistence type="predicted"/>
<accession>A0AAU0UNC3</accession>
<keyword evidence="1" id="KW-0472">Membrane</keyword>
<dbReference type="RefSeq" id="WP_366924511.1">
    <property type="nucleotide sequence ID" value="NZ_CP121694.1"/>
</dbReference>
<dbReference type="EMBL" id="CP121694">
    <property type="protein sequence ID" value="WRO21680.1"/>
    <property type="molecule type" value="Genomic_DNA"/>
</dbReference>
<evidence type="ECO:0000256" key="1">
    <source>
        <dbReference type="SAM" id="Phobius"/>
    </source>
</evidence>